<feature type="transmembrane region" description="Helical" evidence="7">
    <location>
        <begin position="301"/>
        <end position="321"/>
    </location>
</feature>
<keyword evidence="9" id="KW-1185">Reference proteome</keyword>
<dbReference type="InterPro" id="IPR050833">
    <property type="entry name" value="Poly_Biosynth_Transport"/>
</dbReference>
<feature type="transmembrane region" description="Helical" evidence="7">
    <location>
        <begin position="341"/>
        <end position="364"/>
    </location>
</feature>
<dbReference type="PANTHER" id="PTHR30250">
    <property type="entry name" value="PST FAMILY PREDICTED COLANIC ACID TRANSPORTER"/>
    <property type="match status" value="1"/>
</dbReference>
<feature type="transmembrane region" description="Helical" evidence="7">
    <location>
        <begin position="371"/>
        <end position="392"/>
    </location>
</feature>
<dbReference type="GO" id="GO:0005886">
    <property type="term" value="C:plasma membrane"/>
    <property type="evidence" value="ECO:0007669"/>
    <property type="project" value="UniProtKB-SubCell"/>
</dbReference>
<organism evidence="8 9">
    <name type="scientific">Roseiterribacter gracilis</name>
    <dbReference type="NCBI Taxonomy" id="2812848"/>
    <lineage>
        <taxon>Bacteria</taxon>
        <taxon>Pseudomonadati</taxon>
        <taxon>Pseudomonadota</taxon>
        <taxon>Alphaproteobacteria</taxon>
        <taxon>Rhodospirillales</taxon>
        <taxon>Roseiterribacteraceae</taxon>
        <taxon>Roseiterribacter</taxon>
    </lineage>
</organism>
<evidence type="ECO:0000256" key="3">
    <source>
        <dbReference type="ARBA" id="ARBA00022475"/>
    </source>
</evidence>
<evidence type="ECO:0000256" key="2">
    <source>
        <dbReference type="ARBA" id="ARBA00007430"/>
    </source>
</evidence>
<evidence type="ECO:0000313" key="9">
    <source>
        <dbReference type="Proteomes" id="UP000681075"/>
    </source>
</evidence>
<evidence type="ECO:0000256" key="7">
    <source>
        <dbReference type="SAM" id="Phobius"/>
    </source>
</evidence>
<feature type="transmembrane region" description="Helical" evidence="7">
    <location>
        <begin position="163"/>
        <end position="183"/>
    </location>
</feature>
<reference evidence="8" key="1">
    <citation type="submission" date="2021-02" db="EMBL/GenBank/DDBJ databases">
        <title>Genome sequence of Rhodospirillales sp. strain TMPK1 isolated from soil.</title>
        <authorList>
            <person name="Nakai R."/>
            <person name="Kusada H."/>
            <person name="Tamaki H."/>
        </authorList>
    </citation>
    <scope>NUCLEOTIDE SEQUENCE</scope>
    <source>
        <strain evidence="8">TMPK1</strain>
    </source>
</reference>
<dbReference type="AlphaFoldDB" id="A0A8S8X7A4"/>
<dbReference type="RefSeq" id="WP_420242142.1">
    <property type="nucleotide sequence ID" value="NZ_BOPV01000001.1"/>
</dbReference>
<sequence length="520" mass="56193">MSEAPQAGTVPIASEELQGSGLGKKVAVGAAWMVGLRTAFRFLGLISTLVLVRLLAPQDFGLAALASMAYAMLDLASDVSINLALVQMREPTRAHYDTAWTLVVLRGFVIAAIMIVTAPLMAEFLAEPRVENMIYVLSLAPILSGFENVGLIEYQRDLRFDRIFWYQLVNKIASFLIVIPAAIILRNYWALVIGAFAARVITIPLSYAIHPFRPRLSLGAFGDLFDFSKWLFVTNLLTMVDSYLMTLLLGRTAGASAVGTFQVANQIASLPASEVAAPVRRPFYAGYAKVKDDLGSLRAQILSGFGFLMLLVIPMSVGLAAACELVQQLGLGPKWEDAAPIVALCAMYALFDAIGQFTHNIYLVRGEQKRFVRIMAGNIVLRVALVIVAGVYGGVLWAVAALAATALLNAVMWFAKLLPLVGMRAAEPLSVVWRTFVAAGAMAFAVRVAIAAWPPETSVGPLLLQTLAICGGGAVVHVVVQSLLWFVCGRPRGPEQQLLDHLPAVRRKVARIFPRGMARA</sequence>
<feature type="transmembrane region" description="Helical" evidence="7">
    <location>
        <begin position="462"/>
        <end position="487"/>
    </location>
</feature>
<comment type="subcellular location">
    <subcellularLocation>
        <location evidence="1">Cell membrane</location>
        <topology evidence="1">Multi-pass membrane protein</topology>
    </subcellularLocation>
</comment>
<dbReference type="Proteomes" id="UP000681075">
    <property type="component" value="Unassembled WGS sequence"/>
</dbReference>
<dbReference type="PANTHER" id="PTHR30250:SF10">
    <property type="entry name" value="LIPOPOLYSACCHARIDE BIOSYNTHESIS PROTEIN WZXC"/>
    <property type="match status" value="1"/>
</dbReference>
<dbReference type="CDD" id="cd13127">
    <property type="entry name" value="MATE_tuaB_like"/>
    <property type="match status" value="1"/>
</dbReference>
<evidence type="ECO:0000256" key="6">
    <source>
        <dbReference type="ARBA" id="ARBA00023136"/>
    </source>
</evidence>
<keyword evidence="5 7" id="KW-1133">Transmembrane helix</keyword>
<proteinExistence type="inferred from homology"/>
<feature type="transmembrane region" description="Helical" evidence="7">
    <location>
        <begin position="98"/>
        <end position="121"/>
    </location>
</feature>
<accession>A0A8S8X7A4</accession>
<feature type="transmembrane region" description="Helical" evidence="7">
    <location>
        <begin position="39"/>
        <end position="56"/>
    </location>
</feature>
<evidence type="ECO:0000313" key="8">
    <source>
        <dbReference type="EMBL" id="GIL39043.1"/>
    </source>
</evidence>
<comment type="similarity">
    <text evidence="2">Belongs to the polysaccharide synthase family.</text>
</comment>
<dbReference type="EMBL" id="BOPV01000001">
    <property type="protein sequence ID" value="GIL39043.1"/>
    <property type="molecule type" value="Genomic_DNA"/>
</dbReference>
<evidence type="ECO:0000256" key="5">
    <source>
        <dbReference type="ARBA" id="ARBA00022989"/>
    </source>
</evidence>
<feature type="transmembrane region" description="Helical" evidence="7">
    <location>
        <begin position="398"/>
        <end position="419"/>
    </location>
</feature>
<keyword evidence="3" id="KW-1003">Cell membrane</keyword>
<gene>
    <name evidence="8" type="ORF">TMPK1_12800</name>
</gene>
<comment type="caution">
    <text evidence="8">The sequence shown here is derived from an EMBL/GenBank/DDBJ whole genome shotgun (WGS) entry which is preliminary data.</text>
</comment>
<keyword evidence="6 7" id="KW-0472">Membrane</keyword>
<feature type="transmembrane region" description="Helical" evidence="7">
    <location>
        <begin position="431"/>
        <end position="450"/>
    </location>
</feature>
<feature type="transmembrane region" description="Helical" evidence="7">
    <location>
        <begin position="189"/>
        <end position="209"/>
    </location>
</feature>
<keyword evidence="4 7" id="KW-0812">Transmembrane</keyword>
<evidence type="ECO:0000256" key="1">
    <source>
        <dbReference type="ARBA" id="ARBA00004651"/>
    </source>
</evidence>
<protein>
    <submittedName>
        <fullName evidence="8">Lipopolysaccharide biosynthesis protein</fullName>
    </submittedName>
</protein>
<dbReference type="Pfam" id="PF13440">
    <property type="entry name" value="Polysacc_synt_3"/>
    <property type="match status" value="1"/>
</dbReference>
<feature type="transmembrane region" description="Helical" evidence="7">
    <location>
        <begin position="62"/>
        <end position="86"/>
    </location>
</feature>
<name>A0A8S8X7A4_9PROT</name>
<evidence type="ECO:0000256" key="4">
    <source>
        <dbReference type="ARBA" id="ARBA00022692"/>
    </source>
</evidence>